<dbReference type="EMBL" id="MLYP01000045">
    <property type="protein sequence ID" value="OIJ90394.1"/>
    <property type="molecule type" value="Genomic_DNA"/>
</dbReference>
<dbReference type="PANTHER" id="PTHR43038:SF7">
    <property type="entry name" value="ABC TRANSPORT SYSTEM ATP-BINDING PROTEIN"/>
    <property type="match status" value="1"/>
</dbReference>
<dbReference type="Pfam" id="PF00005">
    <property type="entry name" value="ABC_tran"/>
    <property type="match status" value="1"/>
</dbReference>
<dbReference type="CDD" id="cd03230">
    <property type="entry name" value="ABC_DR_subfamily_A"/>
    <property type="match status" value="1"/>
</dbReference>
<feature type="domain" description="ABC transporter" evidence="3">
    <location>
        <begin position="3"/>
        <end position="205"/>
    </location>
</feature>
<dbReference type="STRING" id="1428652.BIV24_17710"/>
<accession>A0A1S2PBR9</accession>
<dbReference type="GO" id="GO:0005524">
    <property type="term" value="F:ATP binding"/>
    <property type="evidence" value="ECO:0007669"/>
    <property type="project" value="UniProtKB-KW"/>
</dbReference>
<dbReference type="SUPFAM" id="SSF52540">
    <property type="entry name" value="P-loop containing nucleoside triphosphate hydrolases"/>
    <property type="match status" value="1"/>
</dbReference>
<evidence type="ECO:0000313" key="4">
    <source>
        <dbReference type="EMBL" id="OIJ90394.1"/>
    </source>
</evidence>
<reference evidence="4 5" key="1">
    <citation type="submission" date="2016-10" db="EMBL/GenBank/DDBJ databases">
        <title>Genome sequence of Streptomyces sp. MUSC 93.</title>
        <authorList>
            <person name="Lee L.-H."/>
            <person name="Ser H.-L."/>
            <person name="Law J.W.-F."/>
        </authorList>
    </citation>
    <scope>NUCLEOTIDE SEQUENCE [LARGE SCALE GENOMIC DNA]</scope>
    <source>
        <strain evidence="4 5">MUSC 93</strain>
    </source>
</reference>
<evidence type="ECO:0000259" key="3">
    <source>
        <dbReference type="PROSITE" id="PS50893"/>
    </source>
</evidence>
<dbReference type="SMART" id="SM00382">
    <property type="entry name" value="AAA"/>
    <property type="match status" value="1"/>
</dbReference>
<dbReference type="GO" id="GO:0016887">
    <property type="term" value="F:ATP hydrolysis activity"/>
    <property type="evidence" value="ECO:0007669"/>
    <property type="project" value="InterPro"/>
</dbReference>
<evidence type="ECO:0000313" key="5">
    <source>
        <dbReference type="Proteomes" id="UP000179935"/>
    </source>
</evidence>
<sequence length="205" mass="22646">MVLTVEHVAKSYGSRAVLRDASLHAGHGQLVGVVGENGAGKTTLLRILSGDLDADAGTVHVDGTLGYCPQHPVLDDELTPRQHLRLFQIAYRLPGLNRAESLFQELGLAAYERQPVKTLSSGTRQKLNLIVALMHDPEVLLLDEPYQGFDWETYMRFWDIAHHLREAGRTVVIVSHLAYDTQRLDALYRLSDGRLHPAPATGAHG</sequence>
<proteinExistence type="predicted"/>
<dbReference type="Proteomes" id="UP000179935">
    <property type="component" value="Unassembled WGS sequence"/>
</dbReference>
<dbReference type="Gene3D" id="3.40.50.300">
    <property type="entry name" value="P-loop containing nucleotide triphosphate hydrolases"/>
    <property type="match status" value="1"/>
</dbReference>
<organism evidence="4 5">
    <name type="scientific">Streptomyces colonosanans</name>
    <dbReference type="NCBI Taxonomy" id="1428652"/>
    <lineage>
        <taxon>Bacteria</taxon>
        <taxon>Bacillati</taxon>
        <taxon>Actinomycetota</taxon>
        <taxon>Actinomycetes</taxon>
        <taxon>Kitasatosporales</taxon>
        <taxon>Streptomycetaceae</taxon>
        <taxon>Streptomyces</taxon>
    </lineage>
</organism>
<dbReference type="InterPro" id="IPR003439">
    <property type="entry name" value="ABC_transporter-like_ATP-bd"/>
</dbReference>
<dbReference type="OrthoDB" id="9804819at2"/>
<dbReference type="InterPro" id="IPR027417">
    <property type="entry name" value="P-loop_NTPase"/>
</dbReference>
<dbReference type="PROSITE" id="PS50893">
    <property type="entry name" value="ABC_TRANSPORTER_2"/>
    <property type="match status" value="1"/>
</dbReference>
<keyword evidence="2" id="KW-0067">ATP-binding</keyword>
<evidence type="ECO:0000256" key="1">
    <source>
        <dbReference type="ARBA" id="ARBA00022741"/>
    </source>
</evidence>
<dbReference type="AlphaFoldDB" id="A0A1S2PBR9"/>
<protein>
    <submittedName>
        <fullName evidence="4">ABC transporter</fullName>
    </submittedName>
</protein>
<dbReference type="RefSeq" id="WP_071367306.1">
    <property type="nucleotide sequence ID" value="NZ_MLYP01000045.1"/>
</dbReference>
<dbReference type="PANTHER" id="PTHR43038">
    <property type="entry name" value="ATP-BINDING CASSETTE, SUB-FAMILY H, MEMBER 1"/>
    <property type="match status" value="1"/>
</dbReference>
<keyword evidence="1" id="KW-0547">Nucleotide-binding</keyword>
<keyword evidence="5" id="KW-1185">Reference proteome</keyword>
<gene>
    <name evidence="4" type="ORF">BIV24_17710</name>
</gene>
<comment type="caution">
    <text evidence="4">The sequence shown here is derived from an EMBL/GenBank/DDBJ whole genome shotgun (WGS) entry which is preliminary data.</text>
</comment>
<evidence type="ECO:0000256" key="2">
    <source>
        <dbReference type="ARBA" id="ARBA00022840"/>
    </source>
</evidence>
<dbReference type="InterPro" id="IPR003593">
    <property type="entry name" value="AAA+_ATPase"/>
</dbReference>
<name>A0A1S2PBR9_9ACTN</name>